<organism evidence="3 4">
    <name type="scientific">Bacillus thuringiensis serovar pingluonsis</name>
    <dbReference type="NCBI Taxonomy" id="180881"/>
    <lineage>
        <taxon>Bacteria</taxon>
        <taxon>Bacillati</taxon>
        <taxon>Bacillota</taxon>
        <taxon>Bacilli</taxon>
        <taxon>Bacillales</taxon>
        <taxon>Bacillaceae</taxon>
        <taxon>Bacillus</taxon>
        <taxon>Bacillus cereus group</taxon>
    </lineage>
</organism>
<protein>
    <recommendedName>
        <fullName evidence="2">AMP-dependent synthetase/ligase domain-containing protein</fullName>
    </recommendedName>
</protein>
<comment type="similarity">
    <text evidence="1">Belongs to the ATP-dependent AMP-binding enzyme family.</text>
</comment>
<dbReference type="SUPFAM" id="SSF56801">
    <property type="entry name" value="Acetyl-CoA synthetase-like"/>
    <property type="match status" value="1"/>
</dbReference>
<reference evidence="3 4" key="1">
    <citation type="submission" date="2016-10" db="EMBL/GenBank/DDBJ databases">
        <title>Comparative genomics of Bacillus thuringiensis reveals a path to pathogens against multiple invertebrate hosts.</title>
        <authorList>
            <person name="Zheng J."/>
            <person name="Gao Q."/>
            <person name="Liu H."/>
            <person name="Peng D."/>
            <person name="Ruan L."/>
            <person name="Sun M."/>
        </authorList>
    </citation>
    <scope>NUCLEOTIDE SEQUENCE [LARGE SCALE GENOMIC DNA]</scope>
    <source>
        <strain evidence="3">BGSC 4BX1</strain>
    </source>
</reference>
<proteinExistence type="inferred from homology"/>
<evidence type="ECO:0000259" key="2">
    <source>
        <dbReference type="Pfam" id="PF00501"/>
    </source>
</evidence>
<dbReference type="PROSITE" id="PS00455">
    <property type="entry name" value="AMP_BINDING"/>
    <property type="match status" value="1"/>
</dbReference>
<dbReference type="PANTHER" id="PTHR22754:SF32">
    <property type="entry name" value="DISCO-INTERACTING PROTEIN 2"/>
    <property type="match status" value="1"/>
</dbReference>
<evidence type="ECO:0000313" key="4">
    <source>
        <dbReference type="Proteomes" id="UP000195089"/>
    </source>
</evidence>
<dbReference type="InterPro" id="IPR045851">
    <property type="entry name" value="AMP-bd_C_sf"/>
</dbReference>
<dbReference type="InterPro" id="IPR042099">
    <property type="entry name" value="ANL_N_sf"/>
</dbReference>
<name>A0A243BKQ0_BACTU</name>
<accession>A0A243BKQ0</accession>
<dbReference type="Proteomes" id="UP000195089">
    <property type="component" value="Unassembled WGS sequence"/>
</dbReference>
<dbReference type="EMBL" id="NFDL01000027">
    <property type="protein sequence ID" value="OTY47745.1"/>
    <property type="molecule type" value="Genomic_DNA"/>
</dbReference>
<sequence length="554" mass="63227">METLRDILMNTSTELNRGITFIEKKQEVYYSYADIFKRSLRLLKFLQKRGIKKGDYIIFQCDDNIVSIHLLWACILGGAIPVPYTKGFNSEHFFSLEKVINSLNAPYVITDEKYNKFMKKVMVRNNQREIIERKIIIDNLDFLEYEGDGEGEIIDSFSIDEVLVLFSSGTTGEPKGISLSNENVVSSIKGLTRKFGISSDDAALNWTPFTHVFGLIIFHLTSTYNKVKQYVMPIVEFVQNPELWIHYASKFEITQLYSPNFGYKLFIDNHSSEKSFDWDLSKIRLIINGSELISTEIANNFFGILKSSGLKHKSMSAAYGLTEATSIVSISELEKPLEEIFVNRDKMEVGDEIQLVSKDDERAVPVVNVGTMIENCTLAVLDDVGNILKEGLVGNINLKGKVLSERIYTTKGVVEKLFNSEYLDTGDVGFIYQNNLYISGRKKDMFIINGKNYYAYDVERVVDKLEIFELGSSVAVNRYNQHKSTEELIVLIECDVSTSRFKQLEGMVAKEINRQLGIEVTNVVQINKIERTQSGKVQRPKMKVYYEKLLQNNS</sequence>
<dbReference type="InterPro" id="IPR020845">
    <property type="entry name" value="AMP-binding_CS"/>
</dbReference>
<feature type="domain" description="AMP-dependent synthetase/ligase" evidence="2">
    <location>
        <begin position="25"/>
        <end position="403"/>
    </location>
</feature>
<dbReference type="AlphaFoldDB" id="A0A243BKQ0"/>
<dbReference type="InterPro" id="IPR000873">
    <property type="entry name" value="AMP-dep_synth/lig_dom"/>
</dbReference>
<comment type="caution">
    <text evidence="3">The sequence shown here is derived from an EMBL/GenBank/DDBJ whole genome shotgun (WGS) entry which is preliminary data.</text>
</comment>
<dbReference type="Pfam" id="PF00501">
    <property type="entry name" value="AMP-binding"/>
    <property type="match status" value="1"/>
</dbReference>
<dbReference type="Gene3D" id="3.40.50.12780">
    <property type="entry name" value="N-terminal domain of ligase-like"/>
    <property type="match status" value="1"/>
</dbReference>
<evidence type="ECO:0000256" key="1">
    <source>
        <dbReference type="ARBA" id="ARBA00006432"/>
    </source>
</evidence>
<dbReference type="PANTHER" id="PTHR22754">
    <property type="entry name" value="DISCO-INTERACTING PROTEIN 2 DIP2 -RELATED"/>
    <property type="match status" value="1"/>
</dbReference>
<gene>
    <name evidence="3" type="ORF">BK742_06535</name>
</gene>
<evidence type="ECO:0000313" key="3">
    <source>
        <dbReference type="EMBL" id="OTY47745.1"/>
    </source>
</evidence>
<dbReference type="Gene3D" id="3.30.300.30">
    <property type="match status" value="1"/>
</dbReference>